<evidence type="ECO:0000313" key="1">
    <source>
        <dbReference type="EMBL" id="KDR80047.1"/>
    </source>
</evidence>
<reference evidence="2" key="1">
    <citation type="journal article" date="2014" name="Proc. Natl. Acad. Sci. U.S.A.">
        <title>Extensive sampling of basidiomycete genomes demonstrates inadequacy of the white-rot/brown-rot paradigm for wood decay fungi.</title>
        <authorList>
            <person name="Riley R."/>
            <person name="Salamov A.A."/>
            <person name="Brown D.W."/>
            <person name="Nagy L.G."/>
            <person name="Floudas D."/>
            <person name="Held B.W."/>
            <person name="Levasseur A."/>
            <person name="Lombard V."/>
            <person name="Morin E."/>
            <person name="Otillar R."/>
            <person name="Lindquist E.A."/>
            <person name="Sun H."/>
            <person name="LaButti K.M."/>
            <person name="Schmutz J."/>
            <person name="Jabbour D."/>
            <person name="Luo H."/>
            <person name="Baker S.E."/>
            <person name="Pisabarro A.G."/>
            <person name="Walton J.D."/>
            <person name="Blanchette R.A."/>
            <person name="Henrissat B."/>
            <person name="Martin F."/>
            <person name="Cullen D."/>
            <person name="Hibbett D.S."/>
            <person name="Grigoriev I.V."/>
        </authorList>
    </citation>
    <scope>NUCLEOTIDE SEQUENCE [LARGE SCALE GENOMIC DNA]</scope>
    <source>
        <strain evidence="2">CBS 339.88</strain>
    </source>
</reference>
<protein>
    <submittedName>
        <fullName evidence="1">Uncharacterized protein</fullName>
    </submittedName>
</protein>
<name>A0A067TCI3_GALM3</name>
<sequence>MMTTGILNTTLACSSAQASRRHLYPFVAVQTLKFHPLPVPFLAHLQYDLYVIPPVQMFHVRRSKCRLDIVNG</sequence>
<gene>
    <name evidence="1" type="ORF">GALMADRAFT_242263</name>
</gene>
<accession>A0A067TCI3</accession>
<dbReference type="EMBL" id="KL142372">
    <property type="protein sequence ID" value="KDR80047.1"/>
    <property type="molecule type" value="Genomic_DNA"/>
</dbReference>
<evidence type="ECO:0000313" key="2">
    <source>
        <dbReference type="Proteomes" id="UP000027222"/>
    </source>
</evidence>
<dbReference type="HOGENOM" id="CLU_2722422_0_0_1"/>
<dbReference type="AlphaFoldDB" id="A0A067TCI3"/>
<organism evidence="1 2">
    <name type="scientific">Galerina marginata (strain CBS 339.88)</name>
    <dbReference type="NCBI Taxonomy" id="685588"/>
    <lineage>
        <taxon>Eukaryota</taxon>
        <taxon>Fungi</taxon>
        <taxon>Dikarya</taxon>
        <taxon>Basidiomycota</taxon>
        <taxon>Agaricomycotina</taxon>
        <taxon>Agaricomycetes</taxon>
        <taxon>Agaricomycetidae</taxon>
        <taxon>Agaricales</taxon>
        <taxon>Agaricineae</taxon>
        <taxon>Strophariaceae</taxon>
        <taxon>Galerina</taxon>
    </lineage>
</organism>
<dbReference type="Proteomes" id="UP000027222">
    <property type="component" value="Unassembled WGS sequence"/>
</dbReference>
<keyword evidence="2" id="KW-1185">Reference proteome</keyword>
<proteinExistence type="predicted"/>